<evidence type="ECO:0000313" key="4">
    <source>
        <dbReference type="EMBL" id="EIE22243.1"/>
    </source>
</evidence>
<organism evidence="4 5">
    <name type="scientific">Coccomyxa subellipsoidea (strain C-169)</name>
    <name type="common">Green microalga</name>
    <dbReference type="NCBI Taxonomy" id="574566"/>
    <lineage>
        <taxon>Eukaryota</taxon>
        <taxon>Viridiplantae</taxon>
        <taxon>Chlorophyta</taxon>
        <taxon>core chlorophytes</taxon>
        <taxon>Trebouxiophyceae</taxon>
        <taxon>Trebouxiophyceae incertae sedis</taxon>
        <taxon>Coccomyxaceae</taxon>
        <taxon>Coccomyxa</taxon>
        <taxon>Coccomyxa subellipsoidea</taxon>
    </lineage>
</organism>
<dbReference type="InterPro" id="IPR016024">
    <property type="entry name" value="ARM-type_fold"/>
</dbReference>
<dbReference type="SMART" id="SM00185">
    <property type="entry name" value="ARM"/>
    <property type="match status" value="3"/>
</dbReference>
<gene>
    <name evidence="4" type="ORF">COCSUDRAFT_66521</name>
</gene>
<sequence>MGSRKHDVNGSGAFSKSLHLAQRRSEHAIISKDYRETLLRSKRMRLGPCQQDAPCTSEEAGKQDLRKATCDLVSAIKQKTILLTQAARQVRIIVSGGQCTIDANHLRDTLLPALIRVLLLRQGGRETAEAVLEVAWAITNLAAGQHDIVKTVLLSAPALIAHLSGWLGLQVAEQCAWALGNMAGDDSALCNTLAANGAVIPLARLLLRATSRHEGTAADCESAAATAAWALSNLLWGDPSQVGHLIEVPQFPKGLVSLLEEEHDAWLHTEAAWLLAFICGGADTHMHTMVKHGAANAVVKRLCCILTQDGALEGSIALLTPLLRCLGNMGTSKVAAKSLLSEQSMAVVRRCAGSEIGALQGEAQWVTAMLSKLAQT</sequence>
<evidence type="ECO:0000313" key="5">
    <source>
        <dbReference type="Proteomes" id="UP000007264"/>
    </source>
</evidence>
<evidence type="ECO:0000256" key="1">
    <source>
        <dbReference type="ARBA" id="ARBA00010394"/>
    </source>
</evidence>
<dbReference type="STRING" id="574566.I0YV24"/>
<dbReference type="EMBL" id="AGSI01000010">
    <property type="protein sequence ID" value="EIE22243.1"/>
    <property type="molecule type" value="Genomic_DNA"/>
</dbReference>
<comment type="caution">
    <text evidence="4">The sequence shown here is derived from an EMBL/GenBank/DDBJ whole genome shotgun (WGS) entry which is preliminary data.</text>
</comment>
<dbReference type="Proteomes" id="UP000007264">
    <property type="component" value="Unassembled WGS sequence"/>
</dbReference>
<dbReference type="InterPro" id="IPR011989">
    <property type="entry name" value="ARM-like"/>
</dbReference>
<name>I0YV24_COCSC</name>
<dbReference type="GeneID" id="17040229"/>
<dbReference type="GO" id="GO:0015031">
    <property type="term" value="P:protein transport"/>
    <property type="evidence" value="ECO:0007669"/>
    <property type="project" value="UniProtKB-KW"/>
</dbReference>
<dbReference type="KEGG" id="csl:COCSUDRAFT_66521"/>
<keyword evidence="2" id="KW-0813">Transport</keyword>
<protein>
    <submittedName>
        <fullName evidence="4">ARM repeat-containing protein</fullName>
    </submittedName>
</protein>
<reference evidence="4 5" key="1">
    <citation type="journal article" date="2012" name="Genome Biol.">
        <title>The genome of the polar eukaryotic microalga coccomyxa subellipsoidea reveals traits of cold adaptation.</title>
        <authorList>
            <person name="Blanc G."/>
            <person name="Agarkova I."/>
            <person name="Grimwood J."/>
            <person name="Kuo A."/>
            <person name="Brueggeman A."/>
            <person name="Dunigan D."/>
            <person name="Gurnon J."/>
            <person name="Ladunga I."/>
            <person name="Lindquist E."/>
            <person name="Lucas S."/>
            <person name="Pangilinan J."/>
            <person name="Proschold T."/>
            <person name="Salamov A."/>
            <person name="Schmutz J."/>
            <person name="Weeks D."/>
            <person name="Yamada T."/>
            <person name="Claverie J.M."/>
            <person name="Grigoriev I."/>
            <person name="Van Etten J."/>
            <person name="Lomsadze A."/>
            <person name="Borodovsky M."/>
        </authorList>
    </citation>
    <scope>NUCLEOTIDE SEQUENCE [LARGE SCALE GENOMIC DNA]</scope>
    <source>
        <strain evidence="4 5">C-169</strain>
    </source>
</reference>
<proteinExistence type="inferred from homology"/>
<comment type="similarity">
    <text evidence="1">Belongs to the importin alpha family.</text>
</comment>
<dbReference type="eggNOG" id="KOG0166">
    <property type="taxonomic scope" value="Eukaryota"/>
</dbReference>
<dbReference type="OrthoDB" id="29145at2759"/>
<dbReference type="InterPro" id="IPR000225">
    <property type="entry name" value="Armadillo"/>
</dbReference>
<dbReference type="RefSeq" id="XP_005646787.1">
    <property type="nucleotide sequence ID" value="XM_005646730.1"/>
</dbReference>
<evidence type="ECO:0000256" key="3">
    <source>
        <dbReference type="ARBA" id="ARBA00022927"/>
    </source>
</evidence>
<keyword evidence="3" id="KW-0653">Protein transport</keyword>
<evidence type="ECO:0000256" key="2">
    <source>
        <dbReference type="ARBA" id="ARBA00022448"/>
    </source>
</evidence>
<dbReference type="PANTHER" id="PTHR23316">
    <property type="entry name" value="IMPORTIN ALPHA"/>
    <property type="match status" value="1"/>
</dbReference>
<keyword evidence="5" id="KW-1185">Reference proteome</keyword>
<dbReference type="Gene3D" id="1.25.10.10">
    <property type="entry name" value="Leucine-rich Repeat Variant"/>
    <property type="match status" value="1"/>
</dbReference>
<dbReference type="SUPFAM" id="SSF48371">
    <property type="entry name" value="ARM repeat"/>
    <property type="match status" value="1"/>
</dbReference>
<dbReference type="AlphaFoldDB" id="I0YV24"/>
<accession>I0YV24</accession>